<keyword evidence="2" id="KW-0812">Transmembrane</keyword>
<organism evidence="4 5">
    <name type="scientific">Streptomyces boncukensis</name>
    <dbReference type="NCBI Taxonomy" id="2711219"/>
    <lineage>
        <taxon>Bacteria</taxon>
        <taxon>Bacillati</taxon>
        <taxon>Actinomycetota</taxon>
        <taxon>Actinomycetes</taxon>
        <taxon>Kitasatosporales</taxon>
        <taxon>Streptomycetaceae</taxon>
        <taxon>Streptomyces</taxon>
    </lineage>
</organism>
<dbReference type="RefSeq" id="WP_165298048.1">
    <property type="nucleotide sequence ID" value="NZ_JAAKZZ010000057.1"/>
</dbReference>
<keyword evidence="3" id="KW-0732">Signal</keyword>
<dbReference type="AlphaFoldDB" id="A0A6G4WV94"/>
<feature type="region of interest" description="Disordered" evidence="1">
    <location>
        <begin position="231"/>
        <end position="271"/>
    </location>
</feature>
<evidence type="ECO:0000256" key="2">
    <source>
        <dbReference type="SAM" id="Phobius"/>
    </source>
</evidence>
<sequence>MTITNRSPHTRLRASATAGALAAVLLSLAPHAHAAGGSRSGPSAPEPPAPPKGAAAAAHRAAADDGTLRTLSRFFARDGAVSAAGAQPRVTGRTVPVYTLSADFVAASSARSAATTPVARLALFASAAVASDGQRASVMSARTERGWRVVNIATGDDETRYAAKGAARAPGGTVFQEPQIDAWYVQDGARVLPLDRDARKAVGADGTSLRAYQQRVHDAYGDKLPGSAYDKKGLAGGFGPRGGDPQSGDPQRVASPESAGNGSGSSSGSTGALGAVGASAVVLAVAAGGGGWLARRRVRSLPG</sequence>
<feature type="region of interest" description="Disordered" evidence="1">
    <location>
        <begin position="34"/>
        <end position="62"/>
    </location>
</feature>
<keyword evidence="5" id="KW-1185">Reference proteome</keyword>
<feature type="transmembrane region" description="Helical" evidence="2">
    <location>
        <begin position="272"/>
        <end position="294"/>
    </location>
</feature>
<proteinExistence type="predicted"/>
<keyword evidence="2" id="KW-1133">Transmembrane helix</keyword>
<evidence type="ECO:0000313" key="4">
    <source>
        <dbReference type="EMBL" id="NGO68391.1"/>
    </source>
</evidence>
<evidence type="ECO:0008006" key="6">
    <source>
        <dbReference type="Google" id="ProtNLM"/>
    </source>
</evidence>
<feature type="signal peptide" evidence="3">
    <location>
        <begin position="1"/>
        <end position="34"/>
    </location>
</feature>
<feature type="compositionally biased region" description="Low complexity" evidence="1">
    <location>
        <begin position="34"/>
        <end position="43"/>
    </location>
</feature>
<reference evidence="4 5" key="1">
    <citation type="submission" date="2020-02" db="EMBL/GenBank/DDBJ databases">
        <title>Whole-genome analyses of novel actinobacteria.</title>
        <authorList>
            <person name="Sahin N."/>
            <person name="Tatar D."/>
        </authorList>
    </citation>
    <scope>NUCLEOTIDE SEQUENCE [LARGE SCALE GENOMIC DNA]</scope>
    <source>
        <strain evidence="4 5">SB3404</strain>
    </source>
</reference>
<evidence type="ECO:0000256" key="3">
    <source>
        <dbReference type="SAM" id="SignalP"/>
    </source>
</evidence>
<dbReference type="Proteomes" id="UP000477722">
    <property type="component" value="Unassembled WGS sequence"/>
</dbReference>
<feature type="chain" id="PRO_5026249757" description="Secreted protein" evidence="3">
    <location>
        <begin position="35"/>
        <end position="303"/>
    </location>
</feature>
<comment type="caution">
    <text evidence="4">The sequence shown here is derived from an EMBL/GenBank/DDBJ whole genome shotgun (WGS) entry which is preliminary data.</text>
</comment>
<evidence type="ECO:0000313" key="5">
    <source>
        <dbReference type="Proteomes" id="UP000477722"/>
    </source>
</evidence>
<name>A0A6G4WV94_9ACTN</name>
<accession>A0A6G4WV94</accession>
<protein>
    <recommendedName>
        <fullName evidence="6">Secreted protein</fullName>
    </recommendedName>
</protein>
<feature type="compositionally biased region" description="Low complexity" evidence="1">
    <location>
        <begin position="258"/>
        <end position="271"/>
    </location>
</feature>
<keyword evidence="2" id="KW-0472">Membrane</keyword>
<evidence type="ECO:0000256" key="1">
    <source>
        <dbReference type="SAM" id="MobiDB-lite"/>
    </source>
</evidence>
<gene>
    <name evidence="4" type="ORF">G5C65_08495</name>
</gene>
<dbReference type="EMBL" id="JAAKZZ010000057">
    <property type="protein sequence ID" value="NGO68391.1"/>
    <property type="molecule type" value="Genomic_DNA"/>
</dbReference>